<dbReference type="GO" id="GO:0009279">
    <property type="term" value="C:cell outer membrane"/>
    <property type="evidence" value="ECO:0007669"/>
    <property type="project" value="UniProtKB-SubCell"/>
</dbReference>
<gene>
    <name evidence="9" type="ORF">VI33_03875</name>
</gene>
<name>A0A0H4J1G1_9PROT</name>
<evidence type="ECO:0000256" key="1">
    <source>
        <dbReference type="ARBA" id="ARBA00004442"/>
    </source>
</evidence>
<keyword evidence="10" id="KW-1185">Reference proteome</keyword>
<sequence length="463" mass="53106">MGAKQIFILRLKNLFTLFLIFFYFSHVTAEEKDLFELYLQALQNDPVLSSEKFQNEAVKELINQGRSLFLPSISATMNYDDRNQERKFLNTDAALGSSLFTRGTKADYDAYGYNIVIRQPLFNYSAYSTYKQILAQTSLADKKYHLVQQDLMMKVSELYFESLLAKDKVDLIQTQRLAIQEQLREAEIKFEAGLISITDINEAKTKKDLMEVDLLNAVKELKIKKREIEAITGELPGVLKPLMNFISFEKMDNLPEEWVDIAMQNSVAILIKDAEVEVARKEIDVRKGDQYPTIDALAARRRTWDKDGYAFGLRNYSDTIGVEINIPIFSGGFTSSKIREAELLKEKSIQEAEALKRQVELEVREAYLNLQTNLSAIDAYQQALKSSELQLKSTQVGFREGLRNSVEVLNAQQMLFSAKYDLLSSRYNYLKNLLNLKHTVGTLSIKDLEEINKYLTVSQEDES</sequence>
<dbReference type="InterPro" id="IPR051906">
    <property type="entry name" value="TolC-like"/>
</dbReference>
<keyword evidence="4" id="KW-1134">Transmembrane beta strand</keyword>
<evidence type="ECO:0000256" key="6">
    <source>
        <dbReference type="ARBA" id="ARBA00023136"/>
    </source>
</evidence>
<keyword evidence="5" id="KW-0812">Transmembrane</keyword>
<evidence type="ECO:0000256" key="4">
    <source>
        <dbReference type="ARBA" id="ARBA00022452"/>
    </source>
</evidence>
<organism evidence="9 10">
    <name type="scientific">Methylophilales bacterium MBRS-H7</name>
    <dbReference type="NCBI Taxonomy" id="1623450"/>
    <lineage>
        <taxon>Bacteria</taxon>
        <taxon>Pseudomonadati</taxon>
        <taxon>Pseudomonadota</taxon>
        <taxon>Betaproteobacteria</taxon>
        <taxon>Nitrosomonadales</taxon>
        <taxon>OM43 clade</taxon>
    </lineage>
</organism>
<proteinExistence type="inferred from homology"/>
<dbReference type="InterPro" id="IPR010130">
    <property type="entry name" value="T1SS_OMP_TolC"/>
</dbReference>
<dbReference type="Gene3D" id="1.20.1600.10">
    <property type="entry name" value="Outer membrane efflux proteins (OEP)"/>
    <property type="match status" value="1"/>
</dbReference>
<keyword evidence="3" id="KW-0813">Transport</keyword>
<evidence type="ECO:0000313" key="9">
    <source>
        <dbReference type="EMBL" id="AKO65865.1"/>
    </source>
</evidence>
<dbReference type="PANTHER" id="PTHR30026">
    <property type="entry name" value="OUTER MEMBRANE PROTEIN TOLC"/>
    <property type="match status" value="1"/>
</dbReference>
<keyword evidence="7" id="KW-0998">Cell outer membrane</keyword>
<dbReference type="EMBL" id="CP011002">
    <property type="protein sequence ID" value="AKO65865.1"/>
    <property type="molecule type" value="Genomic_DNA"/>
</dbReference>
<dbReference type="Pfam" id="PF02321">
    <property type="entry name" value="OEP"/>
    <property type="match status" value="2"/>
</dbReference>
<dbReference type="Proteomes" id="UP000066549">
    <property type="component" value="Chromosome"/>
</dbReference>
<dbReference type="PANTHER" id="PTHR30026:SF20">
    <property type="entry name" value="OUTER MEMBRANE PROTEIN TOLC"/>
    <property type="match status" value="1"/>
</dbReference>
<evidence type="ECO:0000256" key="5">
    <source>
        <dbReference type="ARBA" id="ARBA00022692"/>
    </source>
</evidence>
<dbReference type="GO" id="GO:1990281">
    <property type="term" value="C:efflux pump complex"/>
    <property type="evidence" value="ECO:0007669"/>
    <property type="project" value="TreeGrafter"/>
</dbReference>
<comment type="similarity">
    <text evidence="2">Belongs to the outer membrane factor (OMF) (TC 1.B.17) family.</text>
</comment>
<keyword evidence="6" id="KW-0472">Membrane</keyword>
<evidence type="ECO:0000313" key="10">
    <source>
        <dbReference type="Proteomes" id="UP000066549"/>
    </source>
</evidence>
<evidence type="ECO:0000256" key="7">
    <source>
        <dbReference type="ARBA" id="ARBA00023237"/>
    </source>
</evidence>
<accession>A0A0H4J1G1</accession>
<dbReference type="NCBIfam" id="TIGR01844">
    <property type="entry name" value="type_I_sec_TolC"/>
    <property type="match status" value="1"/>
</dbReference>
<protein>
    <submittedName>
        <fullName evidence="9">Type I secretion protein TolC</fullName>
    </submittedName>
</protein>
<evidence type="ECO:0000256" key="3">
    <source>
        <dbReference type="ARBA" id="ARBA00022448"/>
    </source>
</evidence>
<evidence type="ECO:0000256" key="8">
    <source>
        <dbReference type="SAM" id="Coils"/>
    </source>
</evidence>
<dbReference type="OrthoDB" id="9813458at2"/>
<comment type="subcellular location">
    <subcellularLocation>
        <location evidence="1">Cell outer membrane</location>
    </subcellularLocation>
</comment>
<dbReference type="GO" id="GO:0015562">
    <property type="term" value="F:efflux transmembrane transporter activity"/>
    <property type="evidence" value="ECO:0007669"/>
    <property type="project" value="InterPro"/>
</dbReference>
<dbReference type="AlphaFoldDB" id="A0A0H4J1G1"/>
<reference evidence="9 10" key="1">
    <citation type="submission" date="2015-03" db="EMBL/GenBank/DDBJ databases">
        <title>Comparative analysis of the OM43 clade including a novel species from Red Sea uncovers genomic and metabolic diversity among marine methylotrophs.</title>
        <authorList>
            <person name="Jimenez-Infante F."/>
            <person name="Ngugi D.K."/>
            <person name="Vinu M."/>
            <person name="Alam I."/>
            <person name="Kamau A."/>
            <person name="Blom J."/>
            <person name="Bajic V.B."/>
            <person name="Stingl U."/>
        </authorList>
    </citation>
    <scope>NUCLEOTIDE SEQUENCE [LARGE SCALE GENOMIC DNA]</scope>
    <source>
        <strain evidence="9 10">MBRSH7</strain>
    </source>
</reference>
<dbReference type="InterPro" id="IPR003423">
    <property type="entry name" value="OMP_efflux"/>
</dbReference>
<dbReference type="GO" id="GO:0015288">
    <property type="term" value="F:porin activity"/>
    <property type="evidence" value="ECO:0007669"/>
    <property type="project" value="TreeGrafter"/>
</dbReference>
<keyword evidence="8" id="KW-0175">Coiled coil</keyword>
<dbReference type="SUPFAM" id="SSF56954">
    <property type="entry name" value="Outer membrane efflux proteins (OEP)"/>
    <property type="match status" value="1"/>
</dbReference>
<feature type="coiled-coil region" evidence="8">
    <location>
        <begin position="338"/>
        <end position="369"/>
    </location>
</feature>
<evidence type="ECO:0000256" key="2">
    <source>
        <dbReference type="ARBA" id="ARBA00007613"/>
    </source>
</evidence>